<dbReference type="OrthoDB" id="5848887at2759"/>
<dbReference type="Pfam" id="PF10323">
    <property type="entry name" value="7TM_GPCR_Srv"/>
    <property type="match status" value="1"/>
</dbReference>
<proteinExistence type="predicted"/>
<sequence>MVDTVYMMRLYTPLWVGMLTFINPWMIILMNRELRRMVFCRHVVDENSSVFPVGPMSRTKRKAATDDRD</sequence>
<keyword evidence="3" id="KW-1185">Reference proteome</keyword>
<evidence type="ECO:0000313" key="4">
    <source>
        <dbReference type="WBParaSite" id="HPBE_0000185501-mRNA-1"/>
    </source>
</evidence>
<name>A0A183F6R3_HELPZ</name>
<feature type="transmembrane region" description="Helical" evidence="1">
    <location>
        <begin position="12"/>
        <end position="31"/>
    </location>
</feature>
<accession>A0A183F6R3</accession>
<evidence type="ECO:0000313" key="2">
    <source>
        <dbReference type="EMBL" id="VDO21727.1"/>
    </source>
</evidence>
<reference evidence="2 3" key="1">
    <citation type="submission" date="2018-11" db="EMBL/GenBank/DDBJ databases">
        <authorList>
            <consortium name="Pathogen Informatics"/>
        </authorList>
    </citation>
    <scope>NUCLEOTIDE SEQUENCE [LARGE SCALE GENOMIC DNA]</scope>
</reference>
<dbReference type="WBParaSite" id="HPBE_0000185501-mRNA-1">
    <property type="protein sequence ID" value="HPBE_0000185501-mRNA-1"/>
    <property type="gene ID" value="HPBE_0000185501"/>
</dbReference>
<gene>
    <name evidence="2" type="ORF">HPBE_LOCUS1856</name>
</gene>
<keyword evidence="1" id="KW-0472">Membrane</keyword>
<evidence type="ECO:0000313" key="3">
    <source>
        <dbReference type="Proteomes" id="UP000050761"/>
    </source>
</evidence>
<organism evidence="3 4">
    <name type="scientific">Heligmosomoides polygyrus</name>
    <name type="common">Parasitic roundworm</name>
    <dbReference type="NCBI Taxonomy" id="6339"/>
    <lineage>
        <taxon>Eukaryota</taxon>
        <taxon>Metazoa</taxon>
        <taxon>Ecdysozoa</taxon>
        <taxon>Nematoda</taxon>
        <taxon>Chromadorea</taxon>
        <taxon>Rhabditida</taxon>
        <taxon>Rhabditina</taxon>
        <taxon>Rhabditomorpha</taxon>
        <taxon>Strongyloidea</taxon>
        <taxon>Heligmosomidae</taxon>
        <taxon>Heligmosomoides</taxon>
    </lineage>
</organism>
<dbReference type="EMBL" id="UZAH01002322">
    <property type="protein sequence ID" value="VDO21727.1"/>
    <property type="molecule type" value="Genomic_DNA"/>
</dbReference>
<dbReference type="InterPro" id="IPR019426">
    <property type="entry name" value="7TM_GPCR_serpentine_rcpt_Srv"/>
</dbReference>
<reference evidence="4" key="2">
    <citation type="submission" date="2019-09" db="UniProtKB">
        <authorList>
            <consortium name="WormBaseParasite"/>
        </authorList>
    </citation>
    <scope>IDENTIFICATION</scope>
</reference>
<protein>
    <submittedName>
        <fullName evidence="4">Transmembrane protein</fullName>
    </submittedName>
</protein>
<keyword evidence="1" id="KW-1133">Transmembrane helix</keyword>
<evidence type="ECO:0000256" key="1">
    <source>
        <dbReference type="SAM" id="Phobius"/>
    </source>
</evidence>
<dbReference type="Proteomes" id="UP000050761">
    <property type="component" value="Unassembled WGS sequence"/>
</dbReference>
<accession>A0A3P7UIM3</accession>
<keyword evidence="1" id="KW-0812">Transmembrane</keyword>
<dbReference type="AlphaFoldDB" id="A0A183F6R3"/>